<evidence type="ECO:0000313" key="2">
    <source>
        <dbReference type="Proteomes" id="UP000260640"/>
    </source>
</evidence>
<dbReference type="EMBL" id="QSPP01000069">
    <property type="protein sequence ID" value="RGJ82262.1"/>
    <property type="molecule type" value="Genomic_DNA"/>
</dbReference>
<dbReference type="AlphaFoldDB" id="A0A3E4JGV6"/>
<dbReference type="InterPro" id="IPR014942">
    <property type="entry name" value="AbiEii"/>
</dbReference>
<dbReference type="Pfam" id="PF08843">
    <property type="entry name" value="AbiEii"/>
    <property type="match status" value="1"/>
</dbReference>
<dbReference type="Gene3D" id="3.10.450.620">
    <property type="entry name" value="JHP933, nucleotidyltransferase-like core domain"/>
    <property type="match status" value="1"/>
</dbReference>
<comment type="caution">
    <text evidence="1">The sequence shown here is derived from an EMBL/GenBank/DDBJ whole genome shotgun (WGS) entry which is preliminary data.</text>
</comment>
<reference evidence="1 2" key="1">
    <citation type="submission" date="2018-08" db="EMBL/GenBank/DDBJ databases">
        <title>A genome reference for cultivated species of the human gut microbiota.</title>
        <authorList>
            <person name="Zou Y."/>
            <person name="Xue W."/>
            <person name="Luo G."/>
        </authorList>
    </citation>
    <scope>NUCLEOTIDE SEQUENCE [LARGE SCALE GENOMIC DNA]</scope>
    <source>
        <strain evidence="1 2">TM05-16</strain>
    </source>
</reference>
<dbReference type="GO" id="GO:0016740">
    <property type="term" value="F:transferase activity"/>
    <property type="evidence" value="ECO:0007669"/>
    <property type="project" value="UniProtKB-KW"/>
</dbReference>
<accession>A0A3E4JGV6</accession>
<dbReference type="Proteomes" id="UP000260640">
    <property type="component" value="Unassembled WGS sequence"/>
</dbReference>
<gene>
    <name evidence="1" type="ORF">DXD46_16985</name>
</gene>
<name>A0A3E4JGV6_PHOVU</name>
<evidence type="ECO:0000313" key="1">
    <source>
        <dbReference type="EMBL" id="RGJ82262.1"/>
    </source>
</evidence>
<proteinExistence type="predicted"/>
<dbReference type="RefSeq" id="WP_117700198.1">
    <property type="nucleotide sequence ID" value="NZ_QSPP01000069.1"/>
</dbReference>
<keyword evidence="1" id="KW-0808">Transferase</keyword>
<sequence length="295" mass="34962">MVDINEIKRCTLQAMMKDDLLMQGLVLKGGNALQLAYDITNRGSIDIDFSMENEFKDKDFERLSRVFGEYLNEEFAEIGLVAYDVKFIKKPKTGSIPEWRGYNLEFKLIEREKFEKFGDDIGAIRRNAIKINESTQEVKYTVDISSYEYVDKAIKKDIDGLILRVYTPEMILIEKVRALCQTMPKYKEIVSSARQKKRARDLYDIWMICQHFKNLNLAEELFKNIFAAKRVPLAFLDNFEILREQNREDWEVVRQTISHDEETKDYDYYFDFVKNLIEPFRTHEDKKDSSEDQIQ</sequence>
<protein>
    <submittedName>
        <fullName evidence="1">Nucleotidyl transferase AbiEii/AbiGii toxin family protein</fullName>
    </submittedName>
</protein>
<organism evidence="1 2">
    <name type="scientific">Phocaeicola vulgatus</name>
    <name type="common">Bacteroides vulgatus</name>
    <dbReference type="NCBI Taxonomy" id="821"/>
    <lineage>
        <taxon>Bacteria</taxon>
        <taxon>Pseudomonadati</taxon>
        <taxon>Bacteroidota</taxon>
        <taxon>Bacteroidia</taxon>
        <taxon>Bacteroidales</taxon>
        <taxon>Bacteroidaceae</taxon>
        <taxon>Phocaeicola</taxon>
    </lineage>
</organism>